<evidence type="ECO:0000313" key="1">
    <source>
        <dbReference type="EMBL" id="GAE26519.1"/>
    </source>
</evidence>
<reference evidence="1" key="1">
    <citation type="journal article" date="2014" name="Genome Announc.">
        <title>Draft Genome Sequences of Three Alkaliphilic Bacillus Strains, Bacillus wakoensis JCM 9140T, Bacillus akibai JCM 9157T, and Bacillus hemicellulosilyticus JCM 9152T.</title>
        <authorList>
            <person name="Yuki M."/>
            <person name="Oshima K."/>
            <person name="Suda W."/>
            <person name="Oshida Y."/>
            <person name="Kitamura K."/>
            <person name="Iida T."/>
            <person name="Hattori M."/>
            <person name="Ohkuma M."/>
        </authorList>
    </citation>
    <scope>NUCLEOTIDE SEQUENCE [LARGE SCALE GENOMIC DNA]</scope>
    <source>
        <strain evidence="1">JCM 9140</strain>
    </source>
</reference>
<protein>
    <submittedName>
        <fullName evidence="1">Transposase</fullName>
    </submittedName>
</protein>
<name>W4Q599_9BACI</name>
<organism evidence="1 2">
    <name type="scientific">Halalkalibacter wakoensis JCM 9140</name>
    <dbReference type="NCBI Taxonomy" id="1236970"/>
    <lineage>
        <taxon>Bacteria</taxon>
        <taxon>Bacillati</taxon>
        <taxon>Bacillota</taxon>
        <taxon>Bacilli</taxon>
        <taxon>Bacillales</taxon>
        <taxon>Bacillaceae</taxon>
        <taxon>Halalkalibacter</taxon>
    </lineage>
</organism>
<gene>
    <name evidence="1" type="ORF">JCM9140_2597</name>
</gene>
<evidence type="ECO:0000313" key="2">
    <source>
        <dbReference type="Proteomes" id="UP000018890"/>
    </source>
</evidence>
<accession>W4Q599</accession>
<keyword evidence="2" id="KW-1185">Reference proteome</keyword>
<comment type="caution">
    <text evidence="1">The sequence shown here is derived from an EMBL/GenBank/DDBJ whole genome shotgun (WGS) entry which is preliminary data.</text>
</comment>
<dbReference type="EMBL" id="BAUT01000026">
    <property type="protein sequence ID" value="GAE26519.1"/>
    <property type="molecule type" value="Genomic_DNA"/>
</dbReference>
<proteinExistence type="predicted"/>
<dbReference type="AlphaFoldDB" id="W4Q599"/>
<dbReference type="Proteomes" id="UP000018890">
    <property type="component" value="Unassembled WGS sequence"/>
</dbReference>
<sequence>MISNEETITLSPYMGIYERVVPKDNMLRQINEIVDFSFIVKEIK</sequence>